<evidence type="ECO:0000313" key="2">
    <source>
        <dbReference type="Proteomes" id="UP001239111"/>
    </source>
</evidence>
<sequence>MCDKPPEQNYFAESPEEIIEHMENVEKICELFKLAQLQDSVKSLRQEGKSAFLRVVSEVTEKIEAERRAALEYDSKNLLPKEVGGDTSPWAETDLQLLIKAVNLFPAGTNKRWEVVANFINQHSLNAPQGIKRDTKEVLAKAKDLQYSDFSRSDLRELANKKAFDNFISEKKPKDGVGKRMPAGTERLDNLVSNDTTS</sequence>
<accession>A0ACC2PQ87</accession>
<feature type="non-terminal residue" evidence="1">
    <location>
        <position position="198"/>
    </location>
</feature>
<dbReference type="Proteomes" id="UP001239111">
    <property type="component" value="Chromosome 1"/>
</dbReference>
<evidence type="ECO:0000313" key="1">
    <source>
        <dbReference type="EMBL" id="KAJ8684971.1"/>
    </source>
</evidence>
<organism evidence="1 2">
    <name type="scientific">Eretmocerus hayati</name>
    <dbReference type="NCBI Taxonomy" id="131215"/>
    <lineage>
        <taxon>Eukaryota</taxon>
        <taxon>Metazoa</taxon>
        <taxon>Ecdysozoa</taxon>
        <taxon>Arthropoda</taxon>
        <taxon>Hexapoda</taxon>
        <taxon>Insecta</taxon>
        <taxon>Pterygota</taxon>
        <taxon>Neoptera</taxon>
        <taxon>Endopterygota</taxon>
        <taxon>Hymenoptera</taxon>
        <taxon>Apocrita</taxon>
        <taxon>Proctotrupomorpha</taxon>
        <taxon>Chalcidoidea</taxon>
        <taxon>Aphelinidae</taxon>
        <taxon>Aphelininae</taxon>
        <taxon>Eretmocerus</taxon>
    </lineage>
</organism>
<keyword evidence="2" id="KW-1185">Reference proteome</keyword>
<protein>
    <submittedName>
        <fullName evidence="1">Uncharacterized protein</fullName>
    </submittedName>
</protein>
<comment type="caution">
    <text evidence="1">The sequence shown here is derived from an EMBL/GenBank/DDBJ whole genome shotgun (WGS) entry which is preliminary data.</text>
</comment>
<gene>
    <name evidence="1" type="ORF">QAD02_020764</name>
</gene>
<dbReference type="EMBL" id="CM056741">
    <property type="protein sequence ID" value="KAJ8684971.1"/>
    <property type="molecule type" value="Genomic_DNA"/>
</dbReference>
<name>A0ACC2PQ87_9HYME</name>
<reference evidence="1" key="1">
    <citation type="submission" date="2023-04" db="EMBL/GenBank/DDBJ databases">
        <title>A chromosome-level genome assembly of the parasitoid wasp Eretmocerus hayati.</title>
        <authorList>
            <person name="Zhong Y."/>
            <person name="Liu S."/>
            <person name="Liu Y."/>
        </authorList>
    </citation>
    <scope>NUCLEOTIDE SEQUENCE</scope>
    <source>
        <strain evidence="1">ZJU_SS_LIU_2023</strain>
    </source>
</reference>
<proteinExistence type="predicted"/>